<comment type="caution">
    <text evidence="3">The sequence shown here is derived from an EMBL/GenBank/DDBJ whole genome shotgun (WGS) entry which is preliminary data.</text>
</comment>
<proteinExistence type="predicted"/>
<organism evidence="3 4">
    <name type="scientific">Stachybotrys elegans</name>
    <dbReference type="NCBI Taxonomy" id="80388"/>
    <lineage>
        <taxon>Eukaryota</taxon>
        <taxon>Fungi</taxon>
        <taxon>Dikarya</taxon>
        <taxon>Ascomycota</taxon>
        <taxon>Pezizomycotina</taxon>
        <taxon>Sordariomycetes</taxon>
        <taxon>Hypocreomycetidae</taxon>
        <taxon>Hypocreales</taxon>
        <taxon>Stachybotryaceae</taxon>
        <taxon>Stachybotrys</taxon>
    </lineage>
</organism>
<keyword evidence="1" id="KW-0812">Transmembrane</keyword>
<evidence type="ECO:0000313" key="3">
    <source>
        <dbReference type="EMBL" id="KAH7326254.1"/>
    </source>
</evidence>
<feature type="transmembrane region" description="Helical" evidence="1">
    <location>
        <begin position="26"/>
        <end position="44"/>
    </location>
</feature>
<gene>
    <name evidence="3" type="ORF">B0I35DRAFT_422262</name>
</gene>
<evidence type="ECO:0000256" key="1">
    <source>
        <dbReference type="SAM" id="Phobius"/>
    </source>
</evidence>
<feature type="chain" id="PRO_5035433302" description="Secreted protein" evidence="2">
    <location>
        <begin position="17"/>
        <end position="100"/>
    </location>
</feature>
<keyword evidence="2" id="KW-0732">Signal</keyword>
<feature type="signal peptide" evidence="2">
    <location>
        <begin position="1"/>
        <end position="16"/>
    </location>
</feature>
<evidence type="ECO:0008006" key="5">
    <source>
        <dbReference type="Google" id="ProtNLM"/>
    </source>
</evidence>
<evidence type="ECO:0000313" key="4">
    <source>
        <dbReference type="Proteomes" id="UP000813444"/>
    </source>
</evidence>
<name>A0A8K0WWV2_9HYPO</name>
<protein>
    <recommendedName>
        <fullName evidence="5">Secreted protein</fullName>
    </recommendedName>
</protein>
<keyword evidence="1" id="KW-1133">Transmembrane helix</keyword>
<keyword evidence="1" id="KW-0472">Membrane</keyword>
<dbReference type="Proteomes" id="UP000813444">
    <property type="component" value="Unassembled WGS sequence"/>
</dbReference>
<reference evidence="3" key="1">
    <citation type="journal article" date="2021" name="Nat. Commun.">
        <title>Genetic determinants of endophytism in the Arabidopsis root mycobiome.</title>
        <authorList>
            <person name="Mesny F."/>
            <person name="Miyauchi S."/>
            <person name="Thiergart T."/>
            <person name="Pickel B."/>
            <person name="Atanasova L."/>
            <person name="Karlsson M."/>
            <person name="Huettel B."/>
            <person name="Barry K.W."/>
            <person name="Haridas S."/>
            <person name="Chen C."/>
            <person name="Bauer D."/>
            <person name="Andreopoulos W."/>
            <person name="Pangilinan J."/>
            <person name="LaButti K."/>
            <person name="Riley R."/>
            <person name="Lipzen A."/>
            <person name="Clum A."/>
            <person name="Drula E."/>
            <person name="Henrissat B."/>
            <person name="Kohler A."/>
            <person name="Grigoriev I.V."/>
            <person name="Martin F.M."/>
            <person name="Hacquard S."/>
        </authorList>
    </citation>
    <scope>NUCLEOTIDE SEQUENCE</scope>
    <source>
        <strain evidence="3">MPI-CAGE-CH-0235</strain>
    </source>
</reference>
<dbReference type="AlphaFoldDB" id="A0A8K0WWV2"/>
<sequence length="100" mass="10654">MHSTFHLLGWAGLGWAEPSSSLIASPPSINVAAVLIFLLQRLMWGARTCRGRHGLQVRVYPDGPCMPSSARTLSAVSLAIHQAVGLTCSIRTCQPCISPA</sequence>
<accession>A0A8K0WWV2</accession>
<evidence type="ECO:0000256" key="2">
    <source>
        <dbReference type="SAM" id="SignalP"/>
    </source>
</evidence>
<keyword evidence="4" id="KW-1185">Reference proteome</keyword>
<dbReference type="EMBL" id="JAGPNK010000002">
    <property type="protein sequence ID" value="KAH7326254.1"/>
    <property type="molecule type" value="Genomic_DNA"/>
</dbReference>